<proteinExistence type="inferred from homology"/>
<evidence type="ECO:0000256" key="2">
    <source>
        <dbReference type="ARBA" id="ARBA00023157"/>
    </source>
</evidence>
<feature type="region of interest" description="Disordered" evidence="3">
    <location>
        <begin position="28"/>
        <end position="50"/>
    </location>
</feature>
<gene>
    <name evidence="6" type="ORF">GCM10020366_68870</name>
</gene>
<feature type="domain" description="Peptidase S1" evidence="5">
    <location>
        <begin position="26"/>
        <end position="251"/>
    </location>
</feature>
<keyword evidence="7" id="KW-1185">Reference proteome</keyword>
<evidence type="ECO:0000313" key="7">
    <source>
        <dbReference type="Proteomes" id="UP001500483"/>
    </source>
</evidence>
<evidence type="ECO:0000256" key="4">
    <source>
        <dbReference type="SAM" id="SignalP"/>
    </source>
</evidence>
<dbReference type="Gene3D" id="2.40.10.10">
    <property type="entry name" value="Trypsin-like serine proteases"/>
    <property type="match status" value="1"/>
</dbReference>
<feature type="chain" id="PRO_5045436271" description="Peptidase S1 domain-containing protein" evidence="4">
    <location>
        <begin position="23"/>
        <end position="495"/>
    </location>
</feature>
<dbReference type="InterPro" id="IPR001254">
    <property type="entry name" value="Trypsin_dom"/>
</dbReference>
<organism evidence="6 7">
    <name type="scientific">Saccharopolyspora gregorii</name>
    <dbReference type="NCBI Taxonomy" id="33914"/>
    <lineage>
        <taxon>Bacteria</taxon>
        <taxon>Bacillati</taxon>
        <taxon>Actinomycetota</taxon>
        <taxon>Actinomycetes</taxon>
        <taxon>Pseudonocardiales</taxon>
        <taxon>Pseudonocardiaceae</taxon>
        <taxon>Saccharopolyspora</taxon>
    </lineage>
</organism>
<accession>A0ABP6S2G9</accession>
<dbReference type="InterPro" id="IPR009003">
    <property type="entry name" value="Peptidase_S1_PA"/>
</dbReference>
<dbReference type="InterPro" id="IPR043504">
    <property type="entry name" value="Peptidase_S1_PA_chymotrypsin"/>
</dbReference>
<comment type="similarity">
    <text evidence="1">Belongs to the peptidase S1 family.</text>
</comment>
<dbReference type="Pfam" id="PF00089">
    <property type="entry name" value="Trypsin"/>
    <property type="match status" value="1"/>
</dbReference>
<keyword evidence="2" id="KW-1015">Disulfide bond</keyword>
<evidence type="ECO:0000313" key="6">
    <source>
        <dbReference type="EMBL" id="GAA3366149.1"/>
    </source>
</evidence>
<evidence type="ECO:0000259" key="5">
    <source>
        <dbReference type="PROSITE" id="PS50240"/>
    </source>
</evidence>
<dbReference type="RefSeq" id="WP_258342797.1">
    <property type="nucleotide sequence ID" value="NZ_BAAAYK010000038.1"/>
</dbReference>
<dbReference type="InterPro" id="IPR050430">
    <property type="entry name" value="Peptidase_S1"/>
</dbReference>
<dbReference type="CDD" id="cd00190">
    <property type="entry name" value="Tryp_SPc"/>
    <property type="match status" value="1"/>
</dbReference>
<dbReference type="PANTHER" id="PTHR24276:SF98">
    <property type="entry name" value="FI18310P1-RELATED"/>
    <property type="match status" value="1"/>
</dbReference>
<dbReference type="Proteomes" id="UP001500483">
    <property type="component" value="Unassembled WGS sequence"/>
</dbReference>
<evidence type="ECO:0000256" key="1">
    <source>
        <dbReference type="ARBA" id="ARBA00007664"/>
    </source>
</evidence>
<dbReference type="SUPFAM" id="SSF50494">
    <property type="entry name" value="Trypsin-like serine proteases"/>
    <property type="match status" value="2"/>
</dbReference>
<dbReference type="EMBL" id="BAAAYK010000038">
    <property type="protein sequence ID" value="GAA3366149.1"/>
    <property type="molecule type" value="Genomic_DNA"/>
</dbReference>
<protein>
    <recommendedName>
        <fullName evidence="5">Peptidase S1 domain-containing protein</fullName>
    </recommendedName>
</protein>
<dbReference type="InterPro" id="IPR001314">
    <property type="entry name" value="Peptidase_S1A"/>
</dbReference>
<evidence type="ECO:0000256" key="3">
    <source>
        <dbReference type="SAM" id="MobiDB-lite"/>
    </source>
</evidence>
<dbReference type="Pfam" id="PF13365">
    <property type="entry name" value="Trypsin_2"/>
    <property type="match status" value="1"/>
</dbReference>
<dbReference type="PRINTS" id="PR00722">
    <property type="entry name" value="CHYMOTRYPSIN"/>
</dbReference>
<dbReference type="PANTHER" id="PTHR24276">
    <property type="entry name" value="POLYSERASE-RELATED"/>
    <property type="match status" value="1"/>
</dbReference>
<name>A0ABP6S2G9_9PSEU</name>
<dbReference type="SMART" id="SM00020">
    <property type="entry name" value="Tryp_SPc"/>
    <property type="match status" value="1"/>
</dbReference>
<feature type="signal peptide" evidence="4">
    <location>
        <begin position="1"/>
        <end position="22"/>
    </location>
</feature>
<reference evidence="7" key="1">
    <citation type="journal article" date="2019" name="Int. J. Syst. Evol. Microbiol.">
        <title>The Global Catalogue of Microorganisms (GCM) 10K type strain sequencing project: providing services to taxonomists for standard genome sequencing and annotation.</title>
        <authorList>
            <consortium name="The Broad Institute Genomics Platform"/>
            <consortium name="The Broad Institute Genome Sequencing Center for Infectious Disease"/>
            <person name="Wu L."/>
            <person name="Ma J."/>
        </authorList>
    </citation>
    <scope>NUCLEOTIDE SEQUENCE [LARGE SCALE GENOMIC DNA]</scope>
    <source>
        <strain evidence="7">JCM 9687</strain>
    </source>
</reference>
<comment type="caution">
    <text evidence="6">The sequence shown here is derived from an EMBL/GenBank/DDBJ whole genome shotgun (WGS) entry which is preliminary data.</text>
</comment>
<keyword evidence="4" id="KW-0732">Signal</keyword>
<dbReference type="PROSITE" id="PS00134">
    <property type="entry name" value="TRYPSIN_HIS"/>
    <property type="match status" value="1"/>
</dbReference>
<dbReference type="PROSITE" id="PS50240">
    <property type="entry name" value="TRYPSIN_DOM"/>
    <property type="match status" value="1"/>
</dbReference>
<sequence length="495" mass="50809">MRVRAAAATGVALAVAVLTAPAATAITGGEESPNAYPFTGSLQRPESPRPDGHVCGVTLISPEWVVTAAHCARTDDQATTGHPVDWRVRLGSVDPASGGELIDVDEFIAHPSGQQGNDIALLRLRTPAKGAPIPIAARTPPAGTPTRIMGWGVTCDENAPECFPAHLREADTEVQPADACERSGIGADEICVGARDGSTAATNMDSGGPALVADGDGWALAGAVHGSNGKGQPVVYTDVAAMRSWIESMTADRNPTLEGAAVVGDCSASIVRTGATRPQDPALVLTNGHCTSGARPAPGDVVVERPEEQMVGVLGTDGPVTTAKTTDLVYATMTGTDVALYRLDKTYAQLADEGVKVFELSARAPRQADAIDVVSGGLQDTWSCAVAGIVPELREEGYSQRQAIRYTEDCLPDAGGSGSPLLDPATGAVVGIHNSSNTSGEVCTADNPCEVDEEGVVTVHPQRRYAQQTAAIPACLTPGSGIDLSLPDCALPGAA</sequence>
<dbReference type="InterPro" id="IPR018114">
    <property type="entry name" value="TRYPSIN_HIS"/>
</dbReference>